<comment type="caution">
    <text evidence="9">The sequence shown here is derived from an EMBL/GenBank/DDBJ whole genome shotgun (WGS) entry which is preliminary data.</text>
</comment>
<keyword evidence="2 5" id="KW-0812">Transmembrane</keyword>
<dbReference type="InterPro" id="IPR003945">
    <property type="entry name" value="NU5C-like"/>
</dbReference>
<feature type="transmembrane region" description="Helical" evidence="6">
    <location>
        <begin position="212"/>
        <end position="232"/>
    </location>
</feature>
<dbReference type="AlphaFoldDB" id="A0A538TST8"/>
<dbReference type="InterPro" id="IPR001516">
    <property type="entry name" value="Proton_antipo_N"/>
</dbReference>
<evidence type="ECO:0000256" key="6">
    <source>
        <dbReference type="SAM" id="Phobius"/>
    </source>
</evidence>
<feature type="transmembrane region" description="Helical" evidence="6">
    <location>
        <begin position="120"/>
        <end position="137"/>
    </location>
</feature>
<evidence type="ECO:0000256" key="4">
    <source>
        <dbReference type="ARBA" id="ARBA00023136"/>
    </source>
</evidence>
<dbReference type="GO" id="GO:0042773">
    <property type="term" value="P:ATP synthesis coupled electron transport"/>
    <property type="evidence" value="ECO:0007669"/>
    <property type="project" value="InterPro"/>
</dbReference>
<sequence>MPLDWLWLIPALPLLGAIVNGLGAGRIPRKLVSAIGTGTVGAAFAIAVGCFVSLLRLPSGEQVFVQTLFPWIDSGDLSVPIRLGLDPLSAVMMLVVTGVGFLIHVYSTGYMAHEKAYGRYFAYLNLFTFSMLMLVLADNFLLLFFGWEGVGLCSYLLIGYWYQKPAAAQAGMKAFVVNRIGDWGFLIGIFLVFVTFGTLDFGRVFAEAPERLAVGGGLATAIALFLFVGAMGKSAQIPLHVWLPDAMEGPTPVSALIHAATMVTAGVYMVARCHILYTLAPAALMVVAVIGAATALFAATIGLVQKDIKRVLAYSTVSQLGYMFLALGVGAYTSGIFHLMTHAFFKALLFLGAGSVIHALSGEQDLEKMGGLRAALPRTHATMLIATLAIAGVFPLAGFFSKDEILWYAWKSGQPLLWAAGVIGAFLTAFYMFRLYFLTFRGTSRLTEEAKHHLHESPNSMTIPLVILAVLSAVGGLVQVPLIERGQRLDAFLEPVFADVSRVVGAAHAGHAAGEAGLEIALMVISLVVALSGIFVAYRFYVVDPEAPKRLGERVKSLYLLLLNKYWIDEIYDAKIVQPIVRGSVSLWKRVDAAVIDGAVNGIGREIDRAAGLLRLAQTGYVQVYAMILTLGMVVVFGYLALR</sequence>
<dbReference type="PANTHER" id="PTHR42829">
    <property type="entry name" value="NADH-UBIQUINONE OXIDOREDUCTASE CHAIN 5"/>
    <property type="match status" value="1"/>
</dbReference>
<comment type="subcellular location">
    <subcellularLocation>
        <location evidence="1">Endomembrane system</location>
        <topology evidence="1">Multi-pass membrane protein</topology>
    </subcellularLocation>
    <subcellularLocation>
        <location evidence="5">Membrane</location>
        <topology evidence="5">Multi-pass membrane protein</topology>
    </subcellularLocation>
</comment>
<feature type="domain" description="NADH-Ubiquinone oxidoreductase (complex I) chain 5 N-terminal" evidence="8">
    <location>
        <begin position="71"/>
        <end position="121"/>
    </location>
</feature>
<accession>A0A538TST8</accession>
<feature type="transmembrane region" description="Helical" evidence="6">
    <location>
        <begin position="520"/>
        <end position="541"/>
    </location>
</feature>
<dbReference type="Gene3D" id="1.20.5.2700">
    <property type="match status" value="1"/>
</dbReference>
<dbReference type="Pfam" id="PF00361">
    <property type="entry name" value="Proton_antipo_M"/>
    <property type="match status" value="1"/>
</dbReference>
<feature type="transmembrane region" description="Helical" evidence="6">
    <location>
        <begin position="416"/>
        <end position="440"/>
    </location>
</feature>
<dbReference type="GO" id="GO:0015990">
    <property type="term" value="P:electron transport coupled proton transport"/>
    <property type="evidence" value="ECO:0007669"/>
    <property type="project" value="TreeGrafter"/>
</dbReference>
<dbReference type="NCBIfam" id="NF005141">
    <property type="entry name" value="PRK06590.1"/>
    <property type="match status" value="1"/>
</dbReference>
<dbReference type="GO" id="GO:0048038">
    <property type="term" value="F:quinone binding"/>
    <property type="evidence" value="ECO:0007669"/>
    <property type="project" value="UniProtKB-KW"/>
</dbReference>
<feature type="transmembrane region" description="Helical" evidence="6">
    <location>
        <begin position="183"/>
        <end position="206"/>
    </location>
</feature>
<dbReference type="GO" id="GO:0012505">
    <property type="term" value="C:endomembrane system"/>
    <property type="evidence" value="ECO:0007669"/>
    <property type="project" value="UniProtKB-SubCell"/>
</dbReference>
<dbReference type="GO" id="GO:0016020">
    <property type="term" value="C:membrane"/>
    <property type="evidence" value="ECO:0007669"/>
    <property type="project" value="UniProtKB-SubCell"/>
</dbReference>
<evidence type="ECO:0000259" key="7">
    <source>
        <dbReference type="Pfam" id="PF00361"/>
    </source>
</evidence>
<feature type="domain" description="NADH:quinone oxidoreductase/Mrp antiporter transmembrane" evidence="7">
    <location>
        <begin position="137"/>
        <end position="428"/>
    </location>
</feature>
<evidence type="ECO:0000256" key="1">
    <source>
        <dbReference type="ARBA" id="ARBA00004127"/>
    </source>
</evidence>
<evidence type="ECO:0000256" key="3">
    <source>
        <dbReference type="ARBA" id="ARBA00022989"/>
    </source>
</evidence>
<dbReference type="GO" id="GO:0003954">
    <property type="term" value="F:NADH dehydrogenase activity"/>
    <property type="evidence" value="ECO:0007669"/>
    <property type="project" value="TreeGrafter"/>
</dbReference>
<evidence type="ECO:0000313" key="10">
    <source>
        <dbReference type="Proteomes" id="UP000317691"/>
    </source>
</evidence>
<evidence type="ECO:0000313" key="9">
    <source>
        <dbReference type="EMBL" id="TMQ66686.1"/>
    </source>
</evidence>
<feature type="transmembrane region" description="Helical" evidence="6">
    <location>
        <begin position="143"/>
        <end position="162"/>
    </location>
</feature>
<dbReference type="PRINTS" id="PR01434">
    <property type="entry name" value="NADHDHGNASE5"/>
</dbReference>
<evidence type="ECO:0000256" key="5">
    <source>
        <dbReference type="RuleBase" id="RU000320"/>
    </source>
</evidence>
<protein>
    <submittedName>
        <fullName evidence="9">NADH-quinone oxidoreductase subunit L</fullName>
    </submittedName>
</protein>
<gene>
    <name evidence="9" type="primary">nuoL</name>
    <name evidence="9" type="ORF">E6K79_01855</name>
</gene>
<dbReference type="EMBL" id="VBOZ01000008">
    <property type="protein sequence ID" value="TMQ66686.1"/>
    <property type="molecule type" value="Genomic_DNA"/>
</dbReference>
<feature type="transmembrane region" description="Helical" evidence="6">
    <location>
        <begin position="339"/>
        <end position="360"/>
    </location>
</feature>
<dbReference type="InterPro" id="IPR018393">
    <property type="entry name" value="NADHpl_OxRdtase_5_subgr"/>
</dbReference>
<feature type="transmembrane region" description="Helical" evidence="6">
    <location>
        <begin position="6"/>
        <end position="24"/>
    </location>
</feature>
<name>A0A538TST8_UNCEI</name>
<dbReference type="InterPro" id="IPR001750">
    <property type="entry name" value="ND/Mrp_TM"/>
</dbReference>
<dbReference type="PANTHER" id="PTHR42829:SF2">
    <property type="entry name" value="NADH-UBIQUINONE OXIDOREDUCTASE CHAIN 5"/>
    <property type="match status" value="1"/>
</dbReference>
<feature type="transmembrane region" description="Helical" evidence="6">
    <location>
        <begin position="624"/>
        <end position="642"/>
    </location>
</feature>
<organism evidence="9 10">
    <name type="scientific">Eiseniibacteriota bacterium</name>
    <dbReference type="NCBI Taxonomy" id="2212470"/>
    <lineage>
        <taxon>Bacteria</taxon>
        <taxon>Candidatus Eiseniibacteriota</taxon>
    </lineage>
</organism>
<dbReference type="Pfam" id="PF00662">
    <property type="entry name" value="Proton_antipo_N"/>
    <property type="match status" value="1"/>
</dbReference>
<reference evidence="9 10" key="1">
    <citation type="journal article" date="2019" name="Nat. Microbiol.">
        <title>Mediterranean grassland soil C-N compound turnover is dependent on rainfall and depth, and is mediated by genomically divergent microorganisms.</title>
        <authorList>
            <person name="Diamond S."/>
            <person name="Andeer P.F."/>
            <person name="Li Z."/>
            <person name="Crits-Christoph A."/>
            <person name="Burstein D."/>
            <person name="Anantharaman K."/>
            <person name="Lane K.R."/>
            <person name="Thomas B.C."/>
            <person name="Pan C."/>
            <person name="Northen T.R."/>
            <person name="Banfield J.F."/>
        </authorList>
    </citation>
    <scope>NUCLEOTIDE SEQUENCE [LARGE SCALE GENOMIC DNA]</scope>
    <source>
        <strain evidence="9">WS_9</strain>
    </source>
</reference>
<feature type="transmembrane region" description="Helical" evidence="6">
    <location>
        <begin position="283"/>
        <end position="304"/>
    </location>
</feature>
<evidence type="ECO:0000256" key="2">
    <source>
        <dbReference type="ARBA" id="ARBA00022692"/>
    </source>
</evidence>
<keyword evidence="3 6" id="KW-1133">Transmembrane helix</keyword>
<feature type="transmembrane region" description="Helical" evidence="6">
    <location>
        <begin position="88"/>
        <end position="108"/>
    </location>
</feature>
<feature type="transmembrane region" description="Helical" evidence="6">
    <location>
        <begin position="253"/>
        <end position="271"/>
    </location>
</feature>
<feature type="transmembrane region" description="Helical" evidence="6">
    <location>
        <begin position="461"/>
        <end position="483"/>
    </location>
</feature>
<dbReference type="GO" id="GO:0008137">
    <property type="term" value="F:NADH dehydrogenase (ubiquinone) activity"/>
    <property type="evidence" value="ECO:0007669"/>
    <property type="project" value="InterPro"/>
</dbReference>
<feature type="transmembrane region" description="Helical" evidence="6">
    <location>
        <begin position="31"/>
        <end position="55"/>
    </location>
</feature>
<feature type="transmembrane region" description="Helical" evidence="6">
    <location>
        <begin position="311"/>
        <end position="333"/>
    </location>
</feature>
<keyword evidence="4 6" id="KW-0472">Membrane</keyword>
<proteinExistence type="predicted"/>
<dbReference type="Proteomes" id="UP000317691">
    <property type="component" value="Unassembled WGS sequence"/>
</dbReference>
<dbReference type="PRINTS" id="PR01435">
    <property type="entry name" value="NPOXDRDTASE5"/>
</dbReference>
<dbReference type="NCBIfam" id="TIGR01974">
    <property type="entry name" value="NDH_I_L"/>
    <property type="match status" value="1"/>
</dbReference>
<feature type="transmembrane region" description="Helical" evidence="6">
    <location>
        <begin position="381"/>
        <end position="401"/>
    </location>
</feature>
<evidence type="ECO:0000259" key="8">
    <source>
        <dbReference type="Pfam" id="PF00662"/>
    </source>
</evidence>